<proteinExistence type="predicted"/>
<protein>
    <recommendedName>
        <fullName evidence="3">Asparagine synthase</fullName>
    </recommendedName>
</protein>
<dbReference type="RefSeq" id="WP_133059896.1">
    <property type="nucleotide sequence ID" value="NZ_FXWJ01000001.1"/>
</dbReference>
<keyword evidence="2" id="KW-1185">Reference proteome</keyword>
<dbReference type="Proteomes" id="UP000194464">
    <property type="component" value="Unassembled WGS sequence"/>
</dbReference>
<accession>A0ABY1R9M9</accession>
<evidence type="ECO:0000313" key="2">
    <source>
        <dbReference type="Proteomes" id="UP000194464"/>
    </source>
</evidence>
<dbReference type="SUPFAM" id="SSF52402">
    <property type="entry name" value="Adenine nucleotide alpha hydrolases-like"/>
    <property type="match status" value="1"/>
</dbReference>
<dbReference type="Gene3D" id="3.40.50.620">
    <property type="entry name" value="HUPs"/>
    <property type="match status" value="1"/>
</dbReference>
<evidence type="ECO:0000313" key="1">
    <source>
        <dbReference type="EMBL" id="SMQ58079.1"/>
    </source>
</evidence>
<dbReference type="EMBL" id="FXWJ01000001">
    <property type="protein sequence ID" value="SMQ58079.1"/>
    <property type="molecule type" value="Genomic_DNA"/>
</dbReference>
<reference evidence="1 2" key="1">
    <citation type="submission" date="2017-04" db="EMBL/GenBank/DDBJ databases">
        <authorList>
            <person name="Varghese N."/>
            <person name="Submissions S."/>
        </authorList>
    </citation>
    <scope>NUCLEOTIDE SEQUENCE [LARGE SCALE GENOMIC DNA]</scope>
    <source>
        <strain evidence="1 2">VKM Ac-1784</strain>
    </source>
</reference>
<name>A0ABY1R9M9_9MICO</name>
<dbReference type="InterPro" id="IPR014729">
    <property type="entry name" value="Rossmann-like_a/b/a_fold"/>
</dbReference>
<evidence type="ECO:0008006" key="3">
    <source>
        <dbReference type="Google" id="ProtNLM"/>
    </source>
</evidence>
<sequence>MTDPRVDLEHVRGVRTLRARPETIDDLLALNDIPRTMVQTYLAHGEVLTPVPGWTRLTEVPPDVERVVVRALRNTLFETILPWGDDTRSQGVGAGIAGISHAEGSAVAEGALLDADRAKQMVTQQVVDFVEEHRMSERGCVFGVSGGGDSNALAFGLARALPSDRLSAFTLVFRDVMTAAAADRATVLCQDLGIAHRVYSEDETAMLLGLRTSLSEMYRDFQVSFGDEAVHFFGTFLILRAARVIAVDQGFGDLAFGYNREDLLAEVTFTLMNGRAPLAYPVRPLGDQRVVMPVWRAPKVLLDACHPRFSLENYRERDAHTTRQRSLAFYLGHSYDSTYPGFGMSILDGASRSFAGNFGPLLHDSELDVFVTEDATPERIERVRSALARHLPEA</sequence>
<comment type="caution">
    <text evidence="1">The sequence shown here is derived from an EMBL/GenBank/DDBJ whole genome shotgun (WGS) entry which is preliminary data.</text>
</comment>
<gene>
    <name evidence="1" type="ORF">SAMN06295909_0100</name>
</gene>
<organism evidence="1 2">
    <name type="scientific">Plantibacter elymi</name>
    <name type="common">nom. nud.</name>
    <dbReference type="NCBI Taxonomy" id="199708"/>
    <lineage>
        <taxon>Bacteria</taxon>
        <taxon>Bacillati</taxon>
        <taxon>Actinomycetota</taxon>
        <taxon>Actinomycetes</taxon>
        <taxon>Micrococcales</taxon>
        <taxon>Microbacteriaceae</taxon>
        <taxon>Plantibacter</taxon>
    </lineage>
</organism>